<dbReference type="InterPro" id="IPR001597">
    <property type="entry name" value="ArAA_b-elim_lyase/Thr_aldolase"/>
</dbReference>
<evidence type="ECO:0000259" key="4">
    <source>
        <dbReference type="Pfam" id="PF01212"/>
    </source>
</evidence>
<organism evidence="5 6">
    <name type="scientific">Georgenia halotolerans</name>
    <dbReference type="NCBI Taxonomy" id="3028317"/>
    <lineage>
        <taxon>Bacteria</taxon>
        <taxon>Bacillati</taxon>
        <taxon>Actinomycetota</taxon>
        <taxon>Actinomycetes</taxon>
        <taxon>Micrococcales</taxon>
        <taxon>Bogoriellaceae</taxon>
        <taxon>Georgenia</taxon>
    </lineage>
</organism>
<name>A0ABT5TY66_9MICO</name>
<comment type="cofactor">
    <cofactor evidence="1">
        <name>pyridoxal 5'-phosphate</name>
        <dbReference type="ChEBI" id="CHEBI:597326"/>
    </cofactor>
</comment>
<dbReference type="InterPro" id="IPR015422">
    <property type="entry name" value="PyrdxlP-dep_Trfase_small"/>
</dbReference>
<dbReference type="Gene3D" id="3.40.640.10">
    <property type="entry name" value="Type I PLP-dependent aspartate aminotransferase-like (Major domain)"/>
    <property type="match status" value="1"/>
</dbReference>
<evidence type="ECO:0000256" key="1">
    <source>
        <dbReference type="ARBA" id="ARBA00001933"/>
    </source>
</evidence>
<keyword evidence="6" id="KW-1185">Reference proteome</keyword>
<comment type="caution">
    <text evidence="5">The sequence shown here is derived from an EMBL/GenBank/DDBJ whole genome shotgun (WGS) entry which is preliminary data.</text>
</comment>
<protein>
    <submittedName>
        <fullName evidence="5">Beta-eliminating lyase-related protein</fullName>
    </submittedName>
</protein>
<reference evidence="5" key="1">
    <citation type="submission" date="2023-02" db="EMBL/GenBank/DDBJ databases">
        <title>Georgenia sp.10Sc9-8, isolated from a soil sample collected from the Taklamakan desert.</title>
        <authorList>
            <person name="Liu S."/>
        </authorList>
    </citation>
    <scope>NUCLEOTIDE SEQUENCE</scope>
    <source>
        <strain evidence="5">10Sc9-8</strain>
    </source>
</reference>
<dbReference type="GO" id="GO:0016829">
    <property type="term" value="F:lyase activity"/>
    <property type="evidence" value="ECO:0007669"/>
    <property type="project" value="UniProtKB-KW"/>
</dbReference>
<evidence type="ECO:0000256" key="3">
    <source>
        <dbReference type="ARBA" id="ARBA00022898"/>
    </source>
</evidence>
<feature type="domain" description="Aromatic amino acid beta-eliminating lyase/threonine aldolase" evidence="4">
    <location>
        <begin position="7"/>
        <end position="291"/>
    </location>
</feature>
<accession>A0ABT5TY66</accession>
<gene>
    <name evidence="5" type="ORF">PU560_11055</name>
</gene>
<dbReference type="InterPro" id="IPR015421">
    <property type="entry name" value="PyrdxlP-dep_Trfase_major"/>
</dbReference>
<dbReference type="PANTHER" id="PTHR48097">
    <property type="entry name" value="L-THREONINE ALDOLASE-RELATED"/>
    <property type="match status" value="1"/>
</dbReference>
<evidence type="ECO:0000256" key="2">
    <source>
        <dbReference type="ARBA" id="ARBA00006966"/>
    </source>
</evidence>
<keyword evidence="3" id="KW-0663">Pyridoxal phosphate</keyword>
<evidence type="ECO:0000313" key="5">
    <source>
        <dbReference type="EMBL" id="MDD9207000.1"/>
    </source>
</evidence>
<dbReference type="SUPFAM" id="SSF53383">
    <property type="entry name" value="PLP-dependent transferases"/>
    <property type="match status" value="1"/>
</dbReference>
<dbReference type="Proteomes" id="UP001165561">
    <property type="component" value="Unassembled WGS sequence"/>
</dbReference>
<evidence type="ECO:0000313" key="6">
    <source>
        <dbReference type="Proteomes" id="UP001165561"/>
    </source>
</evidence>
<dbReference type="Gene3D" id="3.90.1150.10">
    <property type="entry name" value="Aspartate Aminotransferase, domain 1"/>
    <property type="match status" value="1"/>
</dbReference>
<sequence>MHTATGFYSDNASGVHPAVLTALAEANEGHALSYGADRWTTALEETVRGVFGPDAAIFPVFNGTGANVVAIQSLLQRWEAVVAAGTSHLVTDESTAPQLVGGAKVVTVPGRAGKLRATDLAPILSTWTGSVHHARPAAVTLTQSTELGTTYSPDELLELTSLVHEHGARVHVDGARLANAAVRLGCSLAEAAAGVDVISFGGTKNGLLVGEAVVVLDPELVDAVARLRKASAQLAAKMRFLSAQLLTLLTDDLWRSNAQAANDAADHLAARLHQELGIEPVHPVQANAVFIPVPPARVTEVVAQAPVLAWDSGTVRAVASFDTTEDDVEHLVRELVGVLGRPG</sequence>
<dbReference type="PANTHER" id="PTHR48097:SF5">
    <property type="entry name" value="LOW SPECIFICITY L-THREONINE ALDOLASE"/>
    <property type="match status" value="1"/>
</dbReference>
<keyword evidence="5" id="KW-0456">Lyase</keyword>
<dbReference type="Pfam" id="PF01212">
    <property type="entry name" value="Beta_elim_lyase"/>
    <property type="match status" value="1"/>
</dbReference>
<comment type="similarity">
    <text evidence="2">Belongs to the threonine aldolase family.</text>
</comment>
<dbReference type="InterPro" id="IPR015424">
    <property type="entry name" value="PyrdxlP-dep_Trfase"/>
</dbReference>
<dbReference type="EMBL" id="JARACI010001022">
    <property type="protein sequence ID" value="MDD9207000.1"/>
    <property type="molecule type" value="Genomic_DNA"/>
</dbReference>
<proteinExistence type="inferred from homology"/>